<organism evidence="1 2">
    <name type="scientific">Roridomyces roridus</name>
    <dbReference type="NCBI Taxonomy" id="1738132"/>
    <lineage>
        <taxon>Eukaryota</taxon>
        <taxon>Fungi</taxon>
        <taxon>Dikarya</taxon>
        <taxon>Basidiomycota</taxon>
        <taxon>Agaricomycotina</taxon>
        <taxon>Agaricomycetes</taxon>
        <taxon>Agaricomycetidae</taxon>
        <taxon>Agaricales</taxon>
        <taxon>Marasmiineae</taxon>
        <taxon>Mycenaceae</taxon>
        <taxon>Roridomyces</taxon>
    </lineage>
</organism>
<proteinExistence type="predicted"/>
<evidence type="ECO:0000313" key="2">
    <source>
        <dbReference type="Proteomes" id="UP001221142"/>
    </source>
</evidence>
<gene>
    <name evidence="1" type="ORF">FB45DRAFT_1000521</name>
</gene>
<name>A0AAD7FTJ3_9AGAR</name>
<dbReference type="EMBL" id="JARKIF010000004">
    <property type="protein sequence ID" value="KAJ7642136.1"/>
    <property type="molecule type" value="Genomic_DNA"/>
</dbReference>
<dbReference type="AlphaFoldDB" id="A0AAD7FTJ3"/>
<keyword evidence="2" id="KW-1185">Reference proteome</keyword>
<comment type="caution">
    <text evidence="1">The sequence shown here is derived from an EMBL/GenBank/DDBJ whole genome shotgun (WGS) entry which is preliminary data.</text>
</comment>
<reference evidence="1" key="1">
    <citation type="submission" date="2023-03" db="EMBL/GenBank/DDBJ databases">
        <title>Massive genome expansion in bonnet fungi (Mycena s.s.) driven by repeated elements and novel gene families across ecological guilds.</title>
        <authorList>
            <consortium name="Lawrence Berkeley National Laboratory"/>
            <person name="Harder C.B."/>
            <person name="Miyauchi S."/>
            <person name="Viragh M."/>
            <person name="Kuo A."/>
            <person name="Thoen E."/>
            <person name="Andreopoulos B."/>
            <person name="Lu D."/>
            <person name="Skrede I."/>
            <person name="Drula E."/>
            <person name="Henrissat B."/>
            <person name="Morin E."/>
            <person name="Kohler A."/>
            <person name="Barry K."/>
            <person name="LaButti K."/>
            <person name="Morin E."/>
            <person name="Salamov A."/>
            <person name="Lipzen A."/>
            <person name="Mereny Z."/>
            <person name="Hegedus B."/>
            <person name="Baldrian P."/>
            <person name="Stursova M."/>
            <person name="Weitz H."/>
            <person name="Taylor A."/>
            <person name="Grigoriev I.V."/>
            <person name="Nagy L.G."/>
            <person name="Martin F."/>
            <person name="Kauserud H."/>
        </authorList>
    </citation>
    <scope>NUCLEOTIDE SEQUENCE</scope>
    <source>
        <strain evidence="1">9284</strain>
    </source>
</reference>
<evidence type="ECO:0000313" key="1">
    <source>
        <dbReference type="EMBL" id="KAJ7642136.1"/>
    </source>
</evidence>
<dbReference type="Proteomes" id="UP001221142">
    <property type="component" value="Unassembled WGS sequence"/>
</dbReference>
<accession>A0AAD7FTJ3</accession>
<sequence length="337" mass="37677">MREDLGIRLNGLGDQHKIDSECVAALVTSSDGITVDTIALQKTTNPIEDLKKIQNASGAIIPDLALQCGWSTVFSRGPWNEMQNARQNPGCSSWVDMVMVVREGSGELGDHNQKRCKQVTHVSPLHQNCHLLIRRGGLSAFRSPLIQPAGYETAPATRPSGNVLVHIPLPFVPNLVLIIAEFDSFVALSYACKQTETVDGLMSMSPLRTQGIIPPSKLSVVATKLQKPFTPPRVFWEDVLERKGYRGPPRLRLLVLGELNSFYKRWRHFSNSLPYGTNPKPRASCLRMKALRRTNTFRRDLKTQEIIQPRKLSGLATKPQRQFTRVFQVGLLAPWPP</sequence>
<protein>
    <submittedName>
        <fullName evidence="1">Uncharacterized protein</fullName>
    </submittedName>
</protein>